<dbReference type="InterPro" id="IPR039661">
    <property type="entry name" value="ELP3"/>
</dbReference>
<dbReference type="InterPro" id="IPR007197">
    <property type="entry name" value="rSAM"/>
</dbReference>
<dbReference type="GO" id="GO:0051539">
    <property type="term" value="F:4 iron, 4 sulfur cluster binding"/>
    <property type="evidence" value="ECO:0007669"/>
    <property type="project" value="UniProtKB-KW"/>
</dbReference>
<evidence type="ECO:0000256" key="3">
    <source>
        <dbReference type="ARBA" id="ARBA00022691"/>
    </source>
</evidence>
<evidence type="ECO:0000256" key="4">
    <source>
        <dbReference type="ARBA" id="ARBA00022723"/>
    </source>
</evidence>
<dbReference type="InterPro" id="IPR006638">
    <property type="entry name" value="Elp3/MiaA/NifB-like_rSAM"/>
</dbReference>
<dbReference type="InterPro" id="IPR013785">
    <property type="entry name" value="Aldolase_TIM"/>
</dbReference>
<evidence type="ECO:0000256" key="1">
    <source>
        <dbReference type="ARBA" id="ARBA00001966"/>
    </source>
</evidence>
<dbReference type="SMART" id="SM00729">
    <property type="entry name" value="Elp3"/>
    <property type="match status" value="1"/>
</dbReference>
<dbReference type="Proteomes" id="UP000255367">
    <property type="component" value="Unassembled WGS sequence"/>
</dbReference>
<dbReference type="NCBIfam" id="TIGR01212">
    <property type="entry name" value="TIGR01212 family radical SAM protein"/>
    <property type="match status" value="1"/>
</dbReference>
<dbReference type="Pfam" id="PF16199">
    <property type="entry name" value="Radical_SAM_C"/>
    <property type="match status" value="1"/>
</dbReference>
<keyword evidence="6" id="KW-0411">Iron-sulfur</keyword>
<dbReference type="InterPro" id="IPR032432">
    <property type="entry name" value="Radical_SAM_C"/>
</dbReference>
<dbReference type="OrthoDB" id="9801689at2"/>
<dbReference type="InterPro" id="IPR005911">
    <property type="entry name" value="YhcC-like"/>
</dbReference>
<accession>A0A380NIR1</accession>
<sequence length="321" mass="36909">MSDTTKPKRYRPISTFLREKYGEKVYKLPVALPLTCPNRDGSAGVGGCVFCGEIGAGYENLPASMTVQEQLHKNIAHIAPKYKAYKYIPYYQNFSNTYLEPERFKAYMEAGCIDSTVGLAIATRPDCINDTYLDILQDIKERYGVDIYLEYGLQSVNYHTLEKINRGHGMAEFIDAVLRTKRYGFSVCAHMIVNLPWDTMTDTVEGARMLTALGVDQVKLHALYIVKNTLMANWYEAGEFSLISADEYIERVIAFLRHLDKDIVLQRLVGRAPEENTLFTNWSMGWWRIQEEIERRMEERDVRQGDLCNYLNGSAVRKFLK</sequence>
<evidence type="ECO:0000256" key="2">
    <source>
        <dbReference type="ARBA" id="ARBA00022485"/>
    </source>
</evidence>
<protein>
    <submittedName>
        <fullName evidence="8">Coproporphyrinogen III oxidase</fullName>
    </submittedName>
</protein>
<dbReference type="GO" id="GO:0003824">
    <property type="term" value="F:catalytic activity"/>
    <property type="evidence" value="ECO:0007669"/>
    <property type="project" value="InterPro"/>
</dbReference>
<dbReference type="EMBL" id="UHIO01000001">
    <property type="protein sequence ID" value="SUP41348.1"/>
    <property type="molecule type" value="Genomic_DNA"/>
</dbReference>
<evidence type="ECO:0000256" key="5">
    <source>
        <dbReference type="ARBA" id="ARBA00023004"/>
    </source>
</evidence>
<dbReference type="RefSeq" id="WP_115309790.1">
    <property type="nucleotide sequence ID" value="NZ_UHIO01000001.1"/>
</dbReference>
<keyword evidence="5" id="KW-0408">Iron</keyword>
<keyword evidence="2" id="KW-0004">4Fe-4S</keyword>
<evidence type="ECO:0000313" key="8">
    <source>
        <dbReference type="EMBL" id="SUP41348.1"/>
    </source>
</evidence>
<comment type="cofactor">
    <cofactor evidence="1">
        <name>[4Fe-4S] cluster</name>
        <dbReference type="ChEBI" id="CHEBI:49883"/>
    </cofactor>
</comment>
<dbReference type="SFLD" id="SFLDG01091">
    <property type="entry name" value="uncharacterized_CHP01210-like"/>
    <property type="match status" value="1"/>
</dbReference>
<dbReference type="Gene3D" id="3.20.20.70">
    <property type="entry name" value="Aldolase class I"/>
    <property type="match status" value="1"/>
</dbReference>
<evidence type="ECO:0000313" key="9">
    <source>
        <dbReference type="Proteomes" id="UP000255367"/>
    </source>
</evidence>
<dbReference type="InterPro" id="IPR058240">
    <property type="entry name" value="rSAM_sf"/>
</dbReference>
<name>A0A380NIR1_9FIRM</name>
<feature type="domain" description="Elp3/MiaA/NifB-like radical SAM core" evidence="7">
    <location>
        <begin position="26"/>
        <end position="254"/>
    </location>
</feature>
<dbReference type="GO" id="GO:0046872">
    <property type="term" value="F:metal ion binding"/>
    <property type="evidence" value="ECO:0007669"/>
    <property type="project" value="UniProtKB-KW"/>
</dbReference>
<dbReference type="PANTHER" id="PTHR11135:SF1">
    <property type="entry name" value="PROTEIN YHCC"/>
    <property type="match status" value="1"/>
</dbReference>
<dbReference type="PANTHER" id="PTHR11135">
    <property type="entry name" value="HISTONE ACETYLTRANSFERASE-RELATED"/>
    <property type="match status" value="1"/>
</dbReference>
<dbReference type="AlphaFoldDB" id="A0A380NIR1"/>
<dbReference type="SUPFAM" id="SSF102114">
    <property type="entry name" value="Radical SAM enzymes"/>
    <property type="match status" value="1"/>
</dbReference>
<evidence type="ECO:0000259" key="7">
    <source>
        <dbReference type="SMART" id="SM00729"/>
    </source>
</evidence>
<dbReference type="SFLD" id="SFLDG01086">
    <property type="entry name" value="elongater_protein-like"/>
    <property type="match status" value="1"/>
</dbReference>
<keyword evidence="4" id="KW-0479">Metal-binding</keyword>
<evidence type="ECO:0000256" key="6">
    <source>
        <dbReference type="ARBA" id="ARBA00023014"/>
    </source>
</evidence>
<proteinExistence type="predicted"/>
<keyword evidence="3" id="KW-0949">S-adenosyl-L-methionine</keyword>
<organism evidence="8 9">
    <name type="scientific">Veillonella criceti</name>
    <dbReference type="NCBI Taxonomy" id="103891"/>
    <lineage>
        <taxon>Bacteria</taxon>
        <taxon>Bacillati</taxon>
        <taxon>Bacillota</taxon>
        <taxon>Negativicutes</taxon>
        <taxon>Veillonellales</taxon>
        <taxon>Veillonellaceae</taxon>
        <taxon>Veillonella</taxon>
    </lineage>
</organism>
<keyword evidence="9" id="KW-1185">Reference proteome</keyword>
<dbReference type="Pfam" id="PF04055">
    <property type="entry name" value="Radical_SAM"/>
    <property type="match status" value="1"/>
</dbReference>
<reference evidence="8 9" key="1">
    <citation type="submission" date="2018-06" db="EMBL/GenBank/DDBJ databases">
        <authorList>
            <consortium name="Pathogen Informatics"/>
            <person name="Doyle S."/>
        </authorList>
    </citation>
    <scope>NUCLEOTIDE SEQUENCE [LARGE SCALE GENOMIC DNA]</scope>
    <source>
        <strain evidence="8 9">NCTC12020</strain>
    </source>
</reference>
<gene>
    <name evidence="8" type="ORF">NCTC12020_00547</name>
</gene>
<dbReference type="SFLD" id="SFLDS00029">
    <property type="entry name" value="Radical_SAM"/>
    <property type="match status" value="1"/>
</dbReference>